<reference evidence="2" key="1">
    <citation type="journal article" date="2014" name="Int. J. Syst. Evol. Microbiol.">
        <title>Complete genome sequence of Corynebacterium casei LMG S-19264T (=DSM 44701T), isolated from a smear-ripened cheese.</title>
        <authorList>
            <consortium name="US DOE Joint Genome Institute (JGI-PGF)"/>
            <person name="Walter F."/>
            <person name="Albersmeier A."/>
            <person name="Kalinowski J."/>
            <person name="Ruckert C."/>
        </authorList>
    </citation>
    <scope>NUCLEOTIDE SEQUENCE</scope>
    <source>
        <strain evidence="2">CGMCC 4.7312</strain>
    </source>
</reference>
<keyword evidence="1" id="KW-1133">Transmembrane helix</keyword>
<feature type="transmembrane region" description="Helical" evidence="1">
    <location>
        <begin position="22"/>
        <end position="42"/>
    </location>
</feature>
<dbReference type="RefSeq" id="WP_189042316.1">
    <property type="nucleotide sequence ID" value="NZ_BMNB01000006.1"/>
</dbReference>
<dbReference type="Proteomes" id="UP000608890">
    <property type="component" value="Unassembled WGS sequence"/>
</dbReference>
<proteinExistence type="predicted"/>
<evidence type="ECO:0000313" key="3">
    <source>
        <dbReference type="Proteomes" id="UP000608890"/>
    </source>
</evidence>
<sequence>MTVDQEVVPEHEQAEPVSTATVVGYAIFGVVLAGWFLFIWLVVQKGFVDSVGEVAGIGFGLLLLVAIVGSVRRNRR</sequence>
<evidence type="ECO:0000313" key="2">
    <source>
        <dbReference type="EMBL" id="GGM33437.1"/>
    </source>
</evidence>
<protein>
    <submittedName>
        <fullName evidence="2">Uncharacterized protein</fullName>
    </submittedName>
</protein>
<comment type="caution">
    <text evidence="2">The sequence shown here is derived from an EMBL/GenBank/DDBJ whole genome shotgun (WGS) entry which is preliminary data.</text>
</comment>
<reference evidence="2" key="2">
    <citation type="submission" date="2020-09" db="EMBL/GenBank/DDBJ databases">
        <authorList>
            <person name="Sun Q."/>
            <person name="Zhou Y."/>
        </authorList>
    </citation>
    <scope>NUCLEOTIDE SEQUENCE</scope>
    <source>
        <strain evidence="2">CGMCC 4.7312</strain>
    </source>
</reference>
<gene>
    <name evidence="2" type="ORF">GCM10011608_17390</name>
</gene>
<dbReference type="AlphaFoldDB" id="A0A917TRE4"/>
<evidence type="ECO:0000256" key="1">
    <source>
        <dbReference type="SAM" id="Phobius"/>
    </source>
</evidence>
<accession>A0A917TRE4</accession>
<organism evidence="2 3">
    <name type="scientific">Micromonospora sonchi</name>
    <dbReference type="NCBI Taxonomy" id="1763543"/>
    <lineage>
        <taxon>Bacteria</taxon>
        <taxon>Bacillati</taxon>
        <taxon>Actinomycetota</taxon>
        <taxon>Actinomycetes</taxon>
        <taxon>Micromonosporales</taxon>
        <taxon>Micromonosporaceae</taxon>
        <taxon>Micromonospora</taxon>
    </lineage>
</organism>
<feature type="transmembrane region" description="Helical" evidence="1">
    <location>
        <begin position="54"/>
        <end position="71"/>
    </location>
</feature>
<name>A0A917TRE4_9ACTN</name>
<keyword evidence="3" id="KW-1185">Reference proteome</keyword>
<keyword evidence="1" id="KW-0812">Transmembrane</keyword>
<keyword evidence="1" id="KW-0472">Membrane</keyword>
<dbReference type="EMBL" id="BMNB01000006">
    <property type="protein sequence ID" value="GGM33437.1"/>
    <property type="molecule type" value="Genomic_DNA"/>
</dbReference>